<dbReference type="OrthoDB" id="3405537at2"/>
<dbReference type="AlphaFoldDB" id="A0A9E5JLM6"/>
<gene>
    <name evidence="1" type="ORF">FK219_001130</name>
</gene>
<reference evidence="1 2" key="1">
    <citation type="submission" date="2019-06" db="EMBL/GenBank/DDBJ databases">
        <authorList>
            <person name="De-Chao Zhang Q."/>
        </authorList>
    </citation>
    <scope>NUCLEOTIDE SEQUENCE [LARGE SCALE GENOMIC DNA]</scope>
    <source>
        <strain evidence="1 2">KN1116</strain>
    </source>
</reference>
<evidence type="ECO:0008006" key="3">
    <source>
        <dbReference type="Google" id="ProtNLM"/>
    </source>
</evidence>
<reference evidence="1 2" key="2">
    <citation type="submission" date="2020-03" db="EMBL/GenBank/DDBJ databases">
        <title>Chryseoglobus sp. isolated from a deep-sea seamount.</title>
        <authorList>
            <person name="Zhang D.-C."/>
        </authorList>
    </citation>
    <scope>NUCLEOTIDE SEQUENCE [LARGE SCALE GENOMIC DNA]</scope>
    <source>
        <strain evidence="1 2">KN1116</strain>
    </source>
</reference>
<protein>
    <recommendedName>
        <fullName evidence="3">Recombinase XerD</fullName>
    </recommendedName>
</protein>
<name>A0A9E5JLM6_9MICO</name>
<dbReference type="Proteomes" id="UP000818266">
    <property type="component" value="Unassembled WGS sequence"/>
</dbReference>
<comment type="caution">
    <text evidence="1">The sequence shown here is derived from an EMBL/GenBank/DDBJ whole genome shotgun (WGS) entry which is preliminary data.</text>
</comment>
<keyword evidence="2" id="KW-1185">Reference proteome</keyword>
<sequence length="484" mass="54419">MDVAKIRVRWPDGAICGACFTSAVHEYGRCSGCGEERMLPGRSPAGEHICRDCAGITTLLVCDRCSHEAERFRKGVCARCVVREDLESRLNPNSPADVRLKRLVAILADSARPESVYTWMNLKAPKHLLELIGRRELDLTHEAFDAYSPSPAAAGHLREILVHHGMLPNRASLPFALFEQWLAGRLTELEEWPDIHGPIERFARWHHMKNLRRKLDAGAANMNTATLSAKQEITEAGKFLRWLLEEHGVVADGIQQAHIDQYIAEGTSTRKHIRNFVHWLQPGRPRRRTVTVPYRTAKSIPMLTQSQRLELVRNCLEFQQVALSTRVAGLISLLWAHPLVKIVALTTDRLERLPEGMTIKLGDNPAAVPELVAPLFWEQLSNRGNQQTANTGTDWLFPGFRAGQHIHHRTLGERFLVLGIDPQRARNTTLQDLVRQVDARSLIDLLGYSGTIVTQHASRAGAPMSDYVDLRKSHADRQGNDKVD</sequence>
<organism evidence="1 2">
    <name type="scientific">Microcella pacifica</name>
    <dbReference type="NCBI Taxonomy" id="2591847"/>
    <lineage>
        <taxon>Bacteria</taxon>
        <taxon>Bacillati</taxon>
        <taxon>Actinomycetota</taxon>
        <taxon>Actinomycetes</taxon>
        <taxon>Micrococcales</taxon>
        <taxon>Microbacteriaceae</taxon>
        <taxon>Microcella</taxon>
    </lineage>
</organism>
<proteinExistence type="predicted"/>
<evidence type="ECO:0000313" key="2">
    <source>
        <dbReference type="Proteomes" id="UP000818266"/>
    </source>
</evidence>
<accession>A0A9E5JLM6</accession>
<dbReference type="EMBL" id="VIKT02000002">
    <property type="protein sequence ID" value="NHF61854.1"/>
    <property type="molecule type" value="Genomic_DNA"/>
</dbReference>
<evidence type="ECO:0000313" key="1">
    <source>
        <dbReference type="EMBL" id="NHF61854.1"/>
    </source>
</evidence>